<feature type="compositionally biased region" description="Basic and acidic residues" evidence="1">
    <location>
        <begin position="93"/>
        <end position="102"/>
    </location>
</feature>
<dbReference type="EMBL" id="ML769645">
    <property type="protein sequence ID" value="KAE9390824.1"/>
    <property type="molecule type" value="Genomic_DNA"/>
</dbReference>
<gene>
    <name evidence="2" type="ORF">BT96DRAFT_1001904</name>
</gene>
<organism evidence="2 3">
    <name type="scientific">Gymnopus androsaceus JB14</name>
    <dbReference type="NCBI Taxonomy" id="1447944"/>
    <lineage>
        <taxon>Eukaryota</taxon>
        <taxon>Fungi</taxon>
        <taxon>Dikarya</taxon>
        <taxon>Basidiomycota</taxon>
        <taxon>Agaricomycotina</taxon>
        <taxon>Agaricomycetes</taxon>
        <taxon>Agaricomycetidae</taxon>
        <taxon>Agaricales</taxon>
        <taxon>Marasmiineae</taxon>
        <taxon>Omphalotaceae</taxon>
        <taxon>Gymnopus</taxon>
    </lineage>
</organism>
<feature type="region of interest" description="Disordered" evidence="1">
    <location>
        <begin position="67"/>
        <end position="102"/>
    </location>
</feature>
<dbReference type="Proteomes" id="UP000799118">
    <property type="component" value="Unassembled WGS sequence"/>
</dbReference>
<dbReference type="AlphaFoldDB" id="A0A6A4H0B2"/>
<proteinExistence type="predicted"/>
<accession>A0A6A4H0B2</accession>
<evidence type="ECO:0000313" key="2">
    <source>
        <dbReference type="EMBL" id="KAE9390824.1"/>
    </source>
</evidence>
<keyword evidence="3" id="KW-1185">Reference proteome</keyword>
<feature type="region of interest" description="Disordered" evidence="1">
    <location>
        <begin position="1"/>
        <end position="39"/>
    </location>
</feature>
<sequence>MPPPKKPPTKKKAQQTDADGSVSSSAPSVVSQASRLSSTIHDGTAKVATAVKTTTKKVIKKLRVALSKASSQAPDVLHISDSSDHGNAGPHTPKPEDKAEIDELHGGWTSAIYTFFETNITIGYNSGR</sequence>
<protein>
    <submittedName>
        <fullName evidence="2">Uncharacterized protein</fullName>
    </submittedName>
</protein>
<reference evidence="2" key="1">
    <citation type="journal article" date="2019" name="Environ. Microbiol.">
        <title>Fungal ecological strategies reflected in gene transcription - a case study of two litter decomposers.</title>
        <authorList>
            <person name="Barbi F."/>
            <person name="Kohler A."/>
            <person name="Barry K."/>
            <person name="Baskaran P."/>
            <person name="Daum C."/>
            <person name="Fauchery L."/>
            <person name="Ihrmark K."/>
            <person name="Kuo A."/>
            <person name="LaButti K."/>
            <person name="Lipzen A."/>
            <person name="Morin E."/>
            <person name="Grigoriev I.V."/>
            <person name="Henrissat B."/>
            <person name="Lindahl B."/>
            <person name="Martin F."/>
        </authorList>
    </citation>
    <scope>NUCLEOTIDE SEQUENCE</scope>
    <source>
        <strain evidence="2">JB14</strain>
    </source>
</reference>
<name>A0A6A4H0B2_9AGAR</name>
<feature type="compositionally biased region" description="Low complexity" evidence="1">
    <location>
        <begin position="21"/>
        <end position="34"/>
    </location>
</feature>
<evidence type="ECO:0000256" key="1">
    <source>
        <dbReference type="SAM" id="MobiDB-lite"/>
    </source>
</evidence>
<evidence type="ECO:0000313" key="3">
    <source>
        <dbReference type="Proteomes" id="UP000799118"/>
    </source>
</evidence>